<feature type="domain" description="Histidine kinase" evidence="9">
    <location>
        <begin position="325"/>
        <end position="545"/>
    </location>
</feature>
<dbReference type="EC" id="2.7.13.3" evidence="2"/>
<keyword evidence="6" id="KW-0902">Two-component regulatory system</keyword>
<keyword evidence="5" id="KW-0418">Kinase</keyword>
<evidence type="ECO:0000256" key="4">
    <source>
        <dbReference type="ARBA" id="ARBA00022679"/>
    </source>
</evidence>
<feature type="transmembrane region" description="Helical" evidence="8">
    <location>
        <begin position="267"/>
        <end position="285"/>
    </location>
</feature>
<sequence length="545" mass="61342">MNILELFRFQNIDLLTVGVALAASLFLGGITYFNDRRSITHQTFFLFSIFSACWSTLNYLTYQFPSDFVVIWVLRLSVFFAVLHSFALFQLFYVFPKPSVQFSKLYRFGLVPLVLFTAILNLTPFVFRRVLEFDSEGKVSKVLNGPGLPLFAVVTAGLTLLTIIFLLRKLFRSSGETRRQVRVMFFGVILSFVLILLFNLVLPAFYNDARFISLGAVFTFPFIAFTAYSILKHHMLNVKIIAAEALVFTLSIVTFAEVVVSKGVPGILFRSGVFLLVLAFGALLIRSVRREVEQREKLEVLTRELSAANERLRELDKVKSEFLSFASHQVKSPMSVVKGYATLIYDGTYGPVSEKIRGTADKIRESADRMIALVNNLLSLRRIEEGKMDYAPEPVVLQELVSSIADEFNMLAEEKGLQFSFSSSVGEARASVDTQKFRQVIQNLIDNSIKYTERGWVKVSLDVDKSKKFLVVSVADSGRGIPKELLPKLFQQFSRDSSVAKMIQGTGLGLYIVRQIVEAHQGRVWVESLGEGQGSIFYVAVPMLV</sequence>
<dbReference type="SMART" id="SM00388">
    <property type="entry name" value="HisKA"/>
    <property type="match status" value="1"/>
</dbReference>
<accession>A0A1F6BYN9</accession>
<dbReference type="EMBL" id="MFKK01000008">
    <property type="protein sequence ID" value="OGG42065.1"/>
    <property type="molecule type" value="Genomic_DNA"/>
</dbReference>
<dbReference type="InterPro" id="IPR036097">
    <property type="entry name" value="HisK_dim/P_sf"/>
</dbReference>
<keyword evidence="4" id="KW-0808">Transferase</keyword>
<keyword evidence="8" id="KW-0472">Membrane</keyword>
<dbReference type="Pfam" id="PF16927">
    <property type="entry name" value="HisKA_7TM"/>
    <property type="match status" value="1"/>
</dbReference>
<dbReference type="CDD" id="cd00082">
    <property type="entry name" value="HisKA"/>
    <property type="match status" value="1"/>
</dbReference>
<dbReference type="GO" id="GO:0000155">
    <property type="term" value="F:phosphorelay sensor kinase activity"/>
    <property type="evidence" value="ECO:0007669"/>
    <property type="project" value="InterPro"/>
</dbReference>
<reference evidence="10 11" key="1">
    <citation type="journal article" date="2016" name="Nat. Commun.">
        <title>Thousands of microbial genomes shed light on interconnected biogeochemical processes in an aquifer system.</title>
        <authorList>
            <person name="Anantharaman K."/>
            <person name="Brown C.T."/>
            <person name="Hug L.A."/>
            <person name="Sharon I."/>
            <person name="Castelle C.J."/>
            <person name="Probst A.J."/>
            <person name="Thomas B.C."/>
            <person name="Singh A."/>
            <person name="Wilkins M.J."/>
            <person name="Karaoz U."/>
            <person name="Brodie E.L."/>
            <person name="Williams K.H."/>
            <person name="Hubbard S.S."/>
            <person name="Banfield J.F."/>
        </authorList>
    </citation>
    <scope>NUCLEOTIDE SEQUENCE [LARGE SCALE GENOMIC DNA]</scope>
</reference>
<evidence type="ECO:0000313" key="10">
    <source>
        <dbReference type="EMBL" id="OGG42065.1"/>
    </source>
</evidence>
<dbReference type="Pfam" id="PF02518">
    <property type="entry name" value="HATPase_c"/>
    <property type="match status" value="1"/>
</dbReference>
<dbReference type="STRING" id="1798471.A3A21_03500"/>
<feature type="transmembrane region" description="Helical" evidence="8">
    <location>
        <begin position="44"/>
        <end position="62"/>
    </location>
</feature>
<keyword evidence="3" id="KW-0597">Phosphoprotein</keyword>
<organism evidence="10 11">
    <name type="scientific">Candidatus Jorgensenbacteria bacterium RIFCSPLOWO2_01_FULL_45_25b</name>
    <dbReference type="NCBI Taxonomy" id="1798471"/>
    <lineage>
        <taxon>Bacteria</taxon>
        <taxon>Candidatus Joergenseniibacteriota</taxon>
    </lineage>
</organism>
<dbReference type="Pfam" id="PF00512">
    <property type="entry name" value="HisKA"/>
    <property type="match status" value="1"/>
</dbReference>
<dbReference type="InterPro" id="IPR003594">
    <property type="entry name" value="HATPase_dom"/>
</dbReference>
<feature type="transmembrane region" description="Helical" evidence="8">
    <location>
        <begin position="105"/>
        <end position="127"/>
    </location>
</feature>
<gene>
    <name evidence="10" type="ORF">A3A21_03500</name>
</gene>
<dbReference type="FunFam" id="3.30.565.10:FF:000006">
    <property type="entry name" value="Sensor histidine kinase WalK"/>
    <property type="match status" value="1"/>
</dbReference>
<evidence type="ECO:0000256" key="1">
    <source>
        <dbReference type="ARBA" id="ARBA00000085"/>
    </source>
</evidence>
<feature type="transmembrane region" description="Helical" evidence="8">
    <location>
        <begin position="211"/>
        <end position="231"/>
    </location>
</feature>
<dbReference type="AlphaFoldDB" id="A0A1F6BYN9"/>
<dbReference type="Gene3D" id="3.30.565.10">
    <property type="entry name" value="Histidine kinase-like ATPase, C-terminal domain"/>
    <property type="match status" value="1"/>
</dbReference>
<dbReference type="PRINTS" id="PR00344">
    <property type="entry name" value="BCTRLSENSOR"/>
</dbReference>
<evidence type="ECO:0000256" key="7">
    <source>
        <dbReference type="SAM" id="Coils"/>
    </source>
</evidence>
<feature type="transmembrane region" description="Helical" evidence="8">
    <location>
        <begin position="12"/>
        <end position="32"/>
    </location>
</feature>
<keyword evidence="8" id="KW-0812">Transmembrane</keyword>
<evidence type="ECO:0000313" key="11">
    <source>
        <dbReference type="Proteomes" id="UP000176996"/>
    </source>
</evidence>
<comment type="catalytic activity">
    <reaction evidence="1">
        <text>ATP + protein L-histidine = ADP + protein N-phospho-L-histidine.</text>
        <dbReference type="EC" id="2.7.13.3"/>
    </reaction>
</comment>
<dbReference type="SUPFAM" id="SSF47384">
    <property type="entry name" value="Homodimeric domain of signal transducing histidine kinase"/>
    <property type="match status" value="1"/>
</dbReference>
<evidence type="ECO:0000256" key="6">
    <source>
        <dbReference type="ARBA" id="ARBA00023012"/>
    </source>
</evidence>
<evidence type="ECO:0000259" key="9">
    <source>
        <dbReference type="PROSITE" id="PS50109"/>
    </source>
</evidence>
<evidence type="ECO:0000256" key="8">
    <source>
        <dbReference type="SAM" id="Phobius"/>
    </source>
</evidence>
<dbReference type="InterPro" id="IPR004358">
    <property type="entry name" value="Sig_transdc_His_kin-like_C"/>
</dbReference>
<feature type="transmembrane region" description="Helical" evidence="8">
    <location>
        <begin position="183"/>
        <end position="205"/>
    </location>
</feature>
<feature type="transmembrane region" description="Helical" evidence="8">
    <location>
        <begin position="68"/>
        <end position="93"/>
    </location>
</feature>
<name>A0A1F6BYN9_9BACT</name>
<evidence type="ECO:0000256" key="5">
    <source>
        <dbReference type="ARBA" id="ARBA00022777"/>
    </source>
</evidence>
<proteinExistence type="predicted"/>
<dbReference type="InterPro" id="IPR031621">
    <property type="entry name" value="HisKA_7TM"/>
</dbReference>
<evidence type="ECO:0000256" key="3">
    <source>
        <dbReference type="ARBA" id="ARBA00022553"/>
    </source>
</evidence>
<dbReference type="SUPFAM" id="SSF55874">
    <property type="entry name" value="ATPase domain of HSP90 chaperone/DNA topoisomerase II/histidine kinase"/>
    <property type="match status" value="1"/>
</dbReference>
<dbReference type="InterPro" id="IPR003661">
    <property type="entry name" value="HisK_dim/P_dom"/>
</dbReference>
<evidence type="ECO:0000256" key="2">
    <source>
        <dbReference type="ARBA" id="ARBA00012438"/>
    </source>
</evidence>
<dbReference type="PANTHER" id="PTHR43711:SF31">
    <property type="entry name" value="HISTIDINE KINASE"/>
    <property type="match status" value="1"/>
</dbReference>
<dbReference type="SMART" id="SM00387">
    <property type="entry name" value="HATPase_c"/>
    <property type="match status" value="1"/>
</dbReference>
<feature type="transmembrane region" description="Helical" evidence="8">
    <location>
        <begin position="147"/>
        <end position="171"/>
    </location>
</feature>
<dbReference type="Gene3D" id="1.10.287.130">
    <property type="match status" value="1"/>
</dbReference>
<feature type="transmembrane region" description="Helical" evidence="8">
    <location>
        <begin position="240"/>
        <end position="261"/>
    </location>
</feature>
<keyword evidence="7" id="KW-0175">Coiled coil</keyword>
<dbReference type="PANTHER" id="PTHR43711">
    <property type="entry name" value="TWO-COMPONENT HISTIDINE KINASE"/>
    <property type="match status" value="1"/>
</dbReference>
<dbReference type="InterPro" id="IPR036890">
    <property type="entry name" value="HATPase_C_sf"/>
</dbReference>
<comment type="caution">
    <text evidence="10">The sequence shown here is derived from an EMBL/GenBank/DDBJ whole genome shotgun (WGS) entry which is preliminary data.</text>
</comment>
<protein>
    <recommendedName>
        <fullName evidence="2">histidine kinase</fullName>
        <ecNumber evidence="2">2.7.13.3</ecNumber>
    </recommendedName>
</protein>
<keyword evidence="8" id="KW-1133">Transmembrane helix</keyword>
<dbReference type="Proteomes" id="UP000176996">
    <property type="component" value="Unassembled WGS sequence"/>
</dbReference>
<dbReference type="InterPro" id="IPR050736">
    <property type="entry name" value="Sensor_HK_Regulatory"/>
</dbReference>
<feature type="coiled-coil region" evidence="7">
    <location>
        <begin position="291"/>
        <end position="318"/>
    </location>
</feature>
<dbReference type="PROSITE" id="PS50109">
    <property type="entry name" value="HIS_KIN"/>
    <property type="match status" value="1"/>
</dbReference>
<dbReference type="InterPro" id="IPR005467">
    <property type="entry name" value="His_kinase_dom"/>
</dbReference>